<dbReference type="Proteomes" id="UP000292118">
    <property type="component" value="Chromosome"/>
</dbReference>
<dbReference type="OrthoDB" id="27442at2"/>
<name>A0A4V0YFY6_9MICO</name>
<dbReference type="KEGG" id="xya:ET471_04200"/>
<sequence length="415" mass="42931">MTLTERPPARVEPAGVPAALAAAARAAAGLATATAARPGSTPRLGSTPRPVSASRPRGLATEQRAVTGSTARGAVPLGVPAALAARWDLASGFQVRTLHLVREGQTVLGVAYTVHRPCAAYEKVAGWWLADPAAGPELLDAVVEHARAGGAAVVKVEVDERSVADPAALLATALAAGFEELPAPVSGAPIPPGPDGVPSGLALWLDGARPHAAVPYYRQTTELTGGAVALATALAAGGDASLLGRREELDLYREVNMISGCDPFGLAVAAAARGARPRVLITTPEPILLEGVTADWDRDVRAFIQRDFRARALAAGLAVETREFGIAEVVAHVAAGGTALVLIDQHPLLAEPYPHWVTVHAVRGDVVVVHDPWTDAHLGESWLDAADLPLPAATLDRIAAWGEPFYRAALLFPAA</sequence>
<evidence type="ECO:0000256" key="1">
    <source>
        <dbReference type="SAM" id="MobiDB-lite"/>
    </source>
</evidence>
<organism evidence="2 3">
    <name type="scientific">Xylanimonas protaetiae</name>
    <dbReference type="NCBI Taxonomy" id="2509457"/>
    <lineage>
        <taxon>Bacteria</taxon>
        <taxon>Bacillati</taxon>
        <taxon>Actinomycetota</taxon>
        <taxon>Actinomycetes</taxon>
        <taxon>Micrococcales</taxon>
        <taxon>Promicromonosporaceae</taxon>
        <taxon>Xylanimonas</taxon>
    </lineage>
</organism>
<dbReference type="InterPro" id="IPR021770">
    <property type="entry name" value="DUF3335"/>
</dbReference>
<gene>
    <name evidence="2" type="ORF">ET471_04200</name>
</gene>
<reference evidence="2 3" key="1">
    <citation type="submission" date="2019-01" db="EMBL/GenBank/DDBJ databases">
        <title>Genome sequencing of strain FW10M-9.</title>
        <authorList>
            <person name="Heo J."/>
            <person name="Kim S.-J."/>
            <person name="Kim J.-S."/>
            <person name="Hong S.-B."/>
            <person name="Kwon S.-W."/>
        </authorList>
    </citation>
    <scope>NUCLEOTIDE SEQUENCE [LARGE SCALE GENOMIC DNA]</scope>
    <source>
        <strain evidence="2 3">FW10M-9</strain>
    </source>
</reference>
<feature type="region of interest" description="Disordered" evidence="1">
    <location>
        <begin position="33"/>
        <end position="59"/>
    </location>
</feature>
<dbReference type="RefSeq" id="WP_129186741.1">
    <property type="nucleotide sequence ID" value="NZ_CP035493.1"/>
</dbReference>
<keyword evidence="3" id="KW-1185">Reference proteome</keyword>
<proteinExistence type="predicted"/>
<dbReference type="EMBL" id="CP035493">
    <property type="protein sequence ID" value="QAY69341.1"/>
    <property type="molecule type" value="Genomic_DNA"/>
</dbReference>
<evidence type="ECO:0000313" key="2">
    <source>
        <dbReference type="EMBL" id="QAY69341.1"/>
    </source>
</evidence>
<dbReference type="AlphaFoldDB" id="A0A4V0YFY6"/>
<dbReference type="Pfam" id="PF11814">
    <property type="entry name" value="DUF3335"/>
    <property type="match status" value="1"/>
</dbReference>
<accession>A0A4V0YFY6</accession>
<protein>
    <submittedName>
        <fullName evidence="2">Uncharacterized protein</fullName>
    </submittedName>
</protein>
<evidence type="ECO:0000313" key="3">
    <source>
        <dbReference type="Proteomes" id="UP000292118"/>
    </source>
</evidence>